<proteinExistence type="predicted"/>
<evidence type="ECO:0000313" key="3">
    <source>
        <dbReference type="Proteomes" id="UP000314294"/>
    </source>
</evidence>
<feature type="region of interest" description="Disordered" evidence="1">
    <location>
        <begin position="51"/>
        <end position="77"/>
    </location>
</feature>
<dbReference type="Proteomes" id="UP000314294">
    <property type="component" value="Unassembled WGS sequence"/>
</dbReference>
<comment type="caution">
    <text evidence="2">The sequence shown here is derived from an EMBL/GenBank/DDBJ whole genome shotgun (WGS) entry which is preliminary data.</text>
</comment>
<evidence type="ECO:0000313" key="2">
    <source>
        <dbReference type="EMBL" id="TNN87165.1"/>
    </source>
</evidence>
<keyword evidence="3" id="KW-1185">Reference proteome</keyword>
<name>A0A4Z2J9Z8_9TELE</name>
<accession>A0A4Z2J9Z8</accession>
<reference evidence="2 3" key="1">
    <citation type="submission" date="2019-03" db="EMBL/GenBank/DDBJ databases">
        <title>First draft genome of Liparis tanakae, snailfish: a comprehensive survey of snailfish specific genes.</title>
        <authorList>
            <person name="Kim W."/>
            <person name="Song I."/>
            <person name="Jeong J.-H."/>
            <person name="Kim D."/>
            <person name="Kim S."/>
            <person name="Ryu S."/>
            <person name="Song J.Y."/>
            <person name="Lee S.K."/>
        </authorList>
    </citation>
    <scope>NUCLEOTIDE SEQUENCE [LARGE SCALE GENOMIC DNA]</scope>
    <source>
        <tissue evidence="2">Muscle</tissue>
    </source>
</reference>
<sequence>MKGALQHQLSIGVGATVEVFVLAGWASALRLGGSCVTGCCSCEIVRSPGSVCQKASPYSSSTPSHGVARHPAQPETR</sequence>
<dbReference type="EMBL" id="SRLO01000011">
    <property type="protein sequence ID" value="TNN87165.1"/>
    <property type="molecule type" value="Genomic_DNA"/>
</dbReference>
<dbReference type="AlphaFoldDB" id="A0A4Z2J9Z8"/>
<protein>
    <submittedName>
        <fullName evidence="2">Uncharacterized protein</fullName>
    </submittedName>
</protein>
<evidence type="ECO:0000256" key="1">
    <source>
        <dbReference type="SAM" id="MobiDB-lite"/>
    </source>
</evidence>
<gene>
    <name evidence="2" type="ORF">EYF80_002367</name>
</gene>
<organism evidence="2 3">
    <name type="scientific">Liparis tanakae</name>
    <name type="common">Tanaka's snailfish</name>
    <dbReference type="NCBI Taxonomy" id="230148"/>
    <lineage>
        <taxon>Eukaryota</taxon>
        <taxon>Metazoa</taxon>
        <taxon>Chordata</taxon>
        <taxon>Craniata</taxon>
        <taxon>Vertebrata</taxon>
        <taxon>Euteleostomi</taxon>
        <taxon>Actinopterygii</taxon>
        <taxon>Neopterygii</taxon>
        <taxon>Teleostei</taxon>
        <taxon>Neoteleostei</taxon>
        <taxon>Acanthomorphata</taxon>
        <taxon>Eupercaria</taxon>
        <taxon>Perciformes</taxon>
        <taxon>Cottioidei</taxon>
        <taxon>Cottales</taxon>
        <taxon>Liparidae</taxon>
        <taxon>Liparis</taxon>
    </lineage>
</organism>